<keyword evidence="6" id="KW-1185">Reference proteome</keyword>
<keyword evidence="4" id="KW-0067">ATP-binding</keyword>
<keyword evidence="3" id="KW-0418">Kinase</keyword>
<evidence type="ECO:0000256" key="2">
    <source>
        <dbReference type="ARBA" id="ARBA00022741"/>
    </source>
</evidence>
<dbReference type="RefSeq" id="WP_196204746.1">
    <property type="nucleotide sequence ID" value="NZ_JADPUN010000260.1"/>
</dbReference>
<dbReference type="NCBIfam" id="NF033114">
    <property type="entry name" value="phos_trans_CPT"/>
    <property type="match status" value="1"/>
</dbReference>
<protein>
    <submittedName>
        <fullName evidence="5">Chloramphenicol phosphotransferase CPT</fullName>
    </submittedName>
</protein>
<proteinExistence type="predicted"/>
<sequence>MTTQVIVLNGGSSSGKSAIVRCLKYVLPQPWISFGVDDLIDRLPAAMMGSPSGLTFGPRGEVIVGEEFLQVQHAWMVGIAAMARAGARIVLDEVFLGGAASQERTREYLADLEVLWVGVRCAPDVAAGREIARGDRVIGMAVSQAEIVHEGVRYDVEVDTSLTESLGCARVIMSHVV</sequence>
<evidence type="ECO:0000256" key="3">
    <source>
        <dbReference type="ARBA" id="ARBA00022777"/>
    </source>
</evidence>
<reference evidence="5 6" key="1">
    <citation type="submission" date="2020-11" db="EMBL/GenBank/DDBJ databases">
        <title>A novel isolate from a Black sea contaminated sediment with potential to produce alkanes: Plantactinospora alkalitolerans sp. nov.</title>
        <authorList>
            <person name="Carro L."/>
            <person name="Veyisoglu A."/>
            <person name="Guven K."/>
            <person name="Schumann P."/>
            <person name="Klenk H.-P."/>
            <person name="Sahin N."/>
        </authorList>
    </citation>
    <scope>NUCLEOTIDE SEQUENCE [LARGE SCALE GENOMIC DNA]</scope>
    <source>
        <strain evidence="5 6">S1510</strain>
    </source>
</reference>
<evidence type="ECO:0000313" key="6">
    <source>
        <dbReference type="Proteomes" id="UP000638560"/>
    </source>
</evidence>
<dbReference type="EMBL" id="JADPUN010000260">
    <property type="protein sequence ID" value="MBF9133246.1"/>
    <property type="molecule type" value="Genomic_DNA"/>
</dbReference>
<accession>A0ABS0H4K6</accession>
<dbReference type="Gene3D" id="3.40.50.300">
    <property type="entry name" value="P-loop containing nucleotide triphosphate hydrolases"/>
    <property type="match status" value="1"/>
</dbReference>
<dbReference type="InterPro" id="IPR023865">
    <property type="entry name" value="Aliphatic_acid_kinase_CS"/>
</dbReference>
<dbReference type="InterPro" id="IPR012853">
    <property type="entry name" value="CPT"/>
</dbReference>
<dbReference type="PIRSF" id="PIRSF007531">
    <property type="entry name" value="CPT"/>
    <property type="match status" value="1"/>
</dbReference>
<dbReference type="Pfam" id="PF07931">
    <property type="entry name" value="CPT"/>
    <property type="match status" value="1"/>
</dbReference>
<keyword evidence="1" id="KW-0808">Transferase</keyword>
<comment type="caution">
    <text evidence="5">The sequence shown here is derived from an EMBL/GenBank/DDBJ whole genome shotgun (WGS) entry which is preliminary data.</text>
</comment>
<dbReference type="SUPFAM" id="SSF52540">
    <property type="entry name" value="P-loop containing nucleoside triphosphate hydrolases"/>
    <property type="match status" value="1"/>
</dbReference>
<evidence type="ECO:0000256" key="4">
    <source>
        <dbReference type="ARBA" id="ARBA00022840"/>
    </source>
</evidence>
<dbReference type="PROSITE" id="PS01075">
    <property type="entry name" value="ACETATE_KINASE_1"/>
    <property type="match status" value="1"/>
</dbReference>
<dbReference type="InterPro" id="IPR027417">
    <property type="entry name" value="P-loop_NTPase"/>
</dbReference>
<dbReference type="Proteomes" id="UP000638560">
    <property type="component" value="Unassembled WGS sequence"/>
</dbReference>
<evidence type="ECO:0000313" key="5">
    <source>
        <dbReference type="EMBL" id="MBF9133246.1"/>
    </source>
</evidence>
<name>A0ABS0H4K6_9ACTN</name>
<gene>
    <name evidence="5" type="primary">cpt</name>
    <name evidence="5" type="ORF">I0C86_30420</name>
</gene>
<organism evidence="5 6">
    <name type="scientific">Plantactinospora alkalitolerans</name>
    <dbReference type="NCBI Taxonomy" id="2789879"/>
    <lineage>
        <taxon>Bacteria</taxon>
        <taxon>Bacillati</taxon>
        <taxon>Actinomycetota</taxon>
        <taxon>Actinomycetes</taxon>
        <taxon>Micromonosporales</taxon>
        <taxon>Micromonosporaceae</taxon>
        <taxon>Plantactinospora</taxon>
    </lineage>
</organism>
<keyword evidence="2" id="KW-0547">Nucleotide-binding</keyword>
<evidence type="ECO:0000256" key="1">
    <source>
        <dbReference type="ARBA" id="ARBA00022679"/>
    </source>
</evidence>